<accession>A0AAN9SMT3</accession>
<sequence length="181" mass="19822">MLFVAFSKAVEGLMAYLCNYKVKAKLEISVVNANYFPEDLTTITLLKKAHFLEALKISETALQVIQRGNIFFGYGPTVKVSFVQGVTERHIALCGGLGYIPKCRNYHHVSFVSEQHSVERAEFGDIEQRVTTSYNIPRAASAQLCISGLWQAACLQPTACFCHMLAAYVGSLGIGIGPVSP</sequence>
<comment type="caution">
    <text evidence="1">The sequence shown here is derived from an EMBL/GenBank/DDBJ whole genome shotgun (WGS) entry which is preliminary data.</text>
</comment>
<keyword evidence="2" id="KW-1185">Reference proteome</keyword>
<gene>
    <name evidence="1" type="ORF">VNO78_12104</name>
</gene>
<dbReference type="Proteomes" id="UP001386955">
    <property type="component" value="Unassembled WGS sequence"/>
</dbReference>
<evidence type="ECO:0000313" key="2">
    <source>
        <dbReference type="Proteomes" id="UP001386955"/>
    </source>
</evidence>
<protein>
    <submittedName>
        <fullName evidence="1">Uncharacterized protein</fullName>
    </submittedName>
</protein>
<dbReference type="EMBL" id="JAYMYS010000003">
    <property type="protein sequence ID" value="KAK7400797.1"/>
    <property type="molecule type" value="Genomic_DNA"/>
</dbReference>
<dbReference type="AlphaFoldDB" id="A0AAN9SMT3"/>
<reference evidence="1 2" key="1">
    <citation type="submission" date="2024-01" db="EMBL/GenBank/DDBJ databases">
        <title>The genomes of 5 underutilized Papilionoideae crops provide insights into root nodulation and disease resistanc.</title>
        <authorList>
            <person name="Jiang F."/>
        </authorList>
    </citation>
    <scope>NUCLEOTIDE SEQUENCE [LARGE SCALE GENOMIC DNA]</scope>
    <source>
        <strain evidence="1">DUOXIRENSHENG_FW03</strain>
        <tissue evidence="1">Leaves</tissue>
    </source>
</reference>
<evidence type="ECO:0000313" key="1">
    <source>
        <dbReference type="EMBL" id="KAK7400797.1"/>
    </source>
</evidence>
<name>A0AAN9SMT3_PSOTE</name>
<proteinExistence type="predicted"/>
<organism evidence="1 2">
    <name type="scientific">Psophocarpus tetragonolobus</name>
    <name type="common">Winged bean</name>
    <name type="synonym">Dolichos tetragonolobus</name>
    <dbReference type="NCBI Taxonomy" id="3891"/>
    <lineage>
        <taxon>Eukaryota</taxon>
        <taxon>Viridiplantae</taxon>
        <taxon>Streptophyta</taxon>
        <taxon>Embryophyta</taxon>
        <taxon>Tracheophyta</taxon>
        <taxon>Spermatophyta</taxon>
        <taxon>Magnoliopsida</taxon>
        <taxon>eudicotyledons</taxon>
        <taxon>Gunneridae</taxon>
        <taxon>Pentapetalae</taxon>
        <taxon>rosids</taxon>
        <taxon>fabids</taxon>
        <taxon>Fabales</taxon>
        <taxon>Fabaceae</taxon>
        <taxon>Papilionoideae</taxon>
        <taxon>50 kb inversion clade</taxon>
        <taxon>NPAAA clade</taxon>
        <taxon>indigoferoid/millettioid clade</taxon>
        <taxon>Phaseoleae</taxon>
        <taxon>Psophocarpus</taxon>
    </lineage>
</organism>